<gene>
    <name evidence="2" type="ORF">AS033_00845</name>
</gene>
<evidence type="ECO:0000313" key="2">
    <source>
        <dbReference type="EMBL" id="KSU49946.1"/>
    </source>
</evidence>
<proteinExistence type="predicted"/>
<keyword evidence="1" id="KW-1133">Transmembrane helix</keyword>
<evidence type="ECO:0000256" key="1">
    <source>
        <dbReference type="SAM" id="Phobius"/>
    </source>
</evidence>
<dbReference type="EMBL" id="LNQL01000001">
    <property type="protein sequence ID" value="KSU49946.1"/>
    <property type="molecule type" value="Genomic_DNA"/>
</dbReference>
<dbReference type="RefSeq" id="WP_058264570.1">
    <property type="nucleotide sequence ID" value="NZ_FMYN01000001.1"/>
</dbReference>
<dbReference type="Proteomes" id="UP000053797">
    <property type="component" value="Unassembled WGS sequence"/>
</dbReference>
<dbReference type="AlphaFoldDB" id="A0A0V8GIF1"/>
<dbReference type="OrthoDB" id="2351281at2"/>
<sequence>MSHCSNCQTPMNDQMIYCPVCGQKNHRTRSRSSKKSWFIGLLLLMLCIGGGTFGYLKYQAAQPLFKTSELTRSAADVDQVLPEGFSSTQRNQLTDDELEDFLTFDTASPDSLYHFLSMYAERLPSIGNETGGDWEYYDSSLDEYIPYADLFYGDDDLTEDERESFGNRLAFSEESPTSHVALQNMTFDVIKAIDETHFHVETTETYDRRDFDMENQPSHRASVEYEITFDDEQYYITSIKRTFKKEATS</sequence>
<keyword evidence="1" id="KW-0472">Membrane</keyword>
<name>A0A0V8GIF1_9BACL</name>
<feature type="transmembrane region" description="Helical" evidence="1">
    <location>
        <begin position="37"/>
        <end position="56"/>
    </location>
</feature>
<keyword evidence="1" id="KW-0812">Transmembrane</keyword>
<accession>A0A0V8GIF1</accession>
<protein>
    <submittedName>
        <fullName evidence="2">Uncharacterized protein</fullName>
    </submittedName>
</protein>
<comment type="caution">
    <text evidence="2">The sequence shown here is derived from an EMBL/GenBank/DDBJ whole genome shotgun (WGS) entry which is preliminary data.</text>
</comment>
<organism evidence="2 3">
    <name type="scientific">Exiguobacterium indicum</name>
    <dbReference type="NCBI Taxonomy" id="296995"/>
    <lineage>
        <taxon>Bacteria</taxon>
        <taxon>Bacillati</taxon>
        <taxon>Bacillota</taxon>
        <taxon>Bacilli</taxon>
        <taxon>Bacillales</taxon>
        <taxon>Bacillales Family XII. Incertae Sedis</taxon>
        <taxon>Exiguobacterium</taxon>
    </lineage>
</organism>
<evidence type="ECO:0000313" key="3">
    <source>
        <dbReference type="Proteomes" id="UP000053797"/>
    </source>
</evidence>
<reference evidence="2 3" key="1">
    <citation type="journal article" date="2015" name="Int. J. Syst. Evol. Microbiol.">
        <title>Exiguobacterium enclense sp. nov., isolated from sediment.</title>
        <authorList>
            <person name="Dastager S.G."/>
            <person name="Mawlankar R."/>
            <person name="Sonalkar V.V."/>
            <person name="Thorat M.N."/>
            <person name="Mual P."/>
            <person name="Verma A."/>
            <person name="Krishnamurthi S."/>
            <person name="Tang S.K."/>
            <person name="Li W.J."/>
        </authorList>
    </citation>
    <scope>NUCLEOTIDE SEQUENCE [LARGE SCALE GENOMIC DNA]</scope>
    <source>
        <strain evidence="2 3">NIO-1109</strain>
    </source>
</reference>